<proteinExistence type="predicted"/>
<organism evidence="1 2">
    <name type="scientific">Exiguobacterium oxidotolerans</name>
    <dbReference type="NCBI Taxonomy" id="223958"/>
    <lineage>
        <taxon>Bacteria</taxon>
        <taxon>Bacillati</taxon>
        <taxon>Bacillota</taxon>
        <taxon>Bacilli</taxon>
        <taxon>Bacillales</taxon>
        <taxon>Bacillales Family XII. Incertae Sedis</taxon>
        <taxon>Exiguobacterium</taxon>
    </lineage>
</organism>
<dbReference type="RefSeq" id="WP_159172978.1">
    <property type="nucleotide sequence ID" value="NZ_LR732311.1"/>
</dbReference>
<name>A0A653I6W3_9BACL</name>
<evidence type="ECO:0000313" key="2">
    <source>
        <dbReference type="Proteomes" id="UP000439752"/>
    </source>
</evidence>
<dbReference type="AlphaFoldDB" id="A0A653I6W3"/>
<reference evidence="1 2" key="1">
    <citation type="submission" date="2019-10" db="EMBL/GenBank/DDBJ databases">
        <authorList>
            <person name="Karimi E."/>
        </authorList>
    </citation>
    <scope>NUCLEOTIDE SEQUENCE [LARGE SCALE GENOMIC DNA]</scope>
    <source>
        <strain evidence="1">Exiguobacterium sp. 9Y</strain>
    </source>
</reference>
<accession>A0A653I6W3</accession>
<protein>
    <submittedName>
        <fullName evidence="1">Uncharacterized protein</fullName>
    </submittedName>
</protein>
<dbReference type="EMBL" id="CABWKQ010000011">
    <property type="protein sequence ID" value="VWX34527.1"/>
    <property type="molecule type" value="Genomic_DNA"/>
</dbReference>
<sequence>MSLHTRLKRLYKWNVAFELAIEQLGTPTGYYLCKHTLIEQYPHLTPTEKTKLLERITEQIERSDSSSGPITKQHWIQLEQQLSS</sequence>
<gene>
    <name evidence="1" type="ORF">EXIGUO9Y_190027</name>
</gene>
<evidence type="ECO:0000313" key="1">
    <source>
        <dbReference type="EMBL" id="VWX34527.1"/>
    </source>
</evidence>
<dbReference type="Proteomes" id="UP000439752">
    <property type="component" value="Unassembled WGS sequence"/>
</dbReference>
<keyword evidence="2" id="KW-1185">Reference proteome</keyword>